<feature type="region of interest" description="Disordered" evidence="1">
    <location>
        <begin position="950"/>
        <end position="977"/>
    </location>
</feature>
<feature type="region of interest" description="Disordered" evidence="1">
    <location>
        <begin position="712"/>
        <end position="735"/>
    </location>
</feature>
<feature type="region of interest" description="Disordered" evidence="1">
    <location>
        <begin position="784"/>
        <end position="817"/>
    </location>
</feature>
<sequence>MMLLPVFERFAELGWHPFIDPAETFEFFSVSGVFRRANVDVSLHTGHYGTEDLMQRSALFDVCLRSGLAHLIVAYIRAEESQSQPEGAFAGVKNYVLKEPIAVQQWVRRCLESSERNVSEMVNEQEFSGRESTRTTSKTEAVEEELRCLNGLRMILITLLERFKEGSRQAAYSFNGIDVASNVVNETELSRLTIASIQNLLQLLSQTQSAACACDCILWLNENDVATESKMYKAFYSQARSLRLTYREQFEEVYGNKLSSISELKKPMLLIEHVMKSAGISLKDLGGSCPPTQLRHLLELLRTASIQENVVQFYGDEVDCEPIEGYFRVQVALLLYFCLDRAYLSVWKQHTQSGARISNKMRSLADSLAAQLSVRDDMKLTLLALWLMENAVVVNTSGDDQVAAIYENAIGLLQQSSAMHLHQKYDLEIDLILYLLETLVHRGESLVAWKVWNTFGVELEQSPPAATELIVVISLELDLWERALSLIRRQKRPDLLDLLFKWLMKSYRLKELVQSVTLLPVEEKLFHTCMMECNIIMDEDVLRDDNIKRVDFLVMYYVLRNKYEQAWHVHHEHLAMIRAMSRGDTEIALAALGQPSLRIRAALLSNMCPEPTPKSYSQRSRNANAQCEGRQRQRSVQPALFENVEMKDVSDSKTSARTTFEPTKPISRKVCAEEKQTTPFGSAFVDEETEPLTRFQEMVDTGKFCYSPGVFSSRRGSSVSTRSAEPPTPVAADKKTPTLLKDRGKVGISAGSVDLSPDSPLHTLTKLKSIAANVTGLRDVARQSLNFGPSPAKPSSAPSTPLQHPVSSFGDRRPLGTPPMRTKINPIFASTSLPPYVSKAGGSTNDFSLKPRNVECVTDNSSPVEVQSPATVATDVPENRTVQQASTPPPDLDSAAVVVTPKRYQFVREPLTNPRLEVAHSNSDYPMSPATEELEGMMEPERIDEEFSTPISRSRGRRKEPASAPILSPGKPIKKNGAAHKARFTHCTGRRMLMCLCLDLHLQSLSLSDESTILDKKTPSKEFYNS</sequence>
<gene>
    <name evidence="2" type="ORF">PBS001_LOCUS1455</name>
</gene>
<evidence type="ECO:0000256" key="1">
    <source>
        <dbReference type="SAM" id="MobiDB-lite"/>
    </source>
</evidence>
<keyword evidence="3" id="KW-1185">Reference proteome</keyword>
<evidence type="ECO:0000313" key="3">
    <source>
        <dbReference type="Proteomes" id="UP001158986"/>
    </source>
</evidence>
<proteinExistence type="predicted"/>
<feature type="compositionally biased region" description="Polar residues" evidence="1">
    <location>
        <begin position="614"/>
        <end position="625"/>
    </location>
</feature>
<protein>
    <recommendedName>
        <fullName evidence="4">ELYS-like domain-containing protein</fullName>
    </recommendedName>
</protein>
<feature type="compositionally biased region" description="Low complexity" evidence="1">
    <location>
        <begin position="712"/>
        <end position="723"/>
    </location>
</feature>
<name>A0ABN8CNN4_9STRA</name>
<evidence type="ECO:0000313" key="2">
    <source>
        <dbReference type="EMBL" id="CAH0514715.1"/>
    </source>
</evidence>
<feature type="compositionally biased region" description="Low complexity" evidence="1">
    <location>
        <begin position="789"/>
        <end position="799"/>
    </location>
</feature>
<dbReference type="Proteomes" id="UP001158986">
    <property type="component" value="Unassembled WGS sequence"/>
</dbReference>
<feature type="region of interest" description="Disordered" evidence="1">
    <location>
        <begin position="610"/>
        <end position="634"/>
    </location>
</feature>
<comment type="caution">
    <text evidence="2">The sequence shown here is derived from an EMBL/GenBank/DDBJ whole genome shotgun (WGS) entry which is preliminary data.</text>
</comment>
<reference evidence="2 3" key="1">
    <citation type="submission" date="2021-11" db="EMBL/GenBank/DDBJ databases">
        <authorList>
            <person name="Islam A."/>
            <person name="Islam S."/>
            <person name="Flora M.S."/>
            <person name="Rahman M."/>
            <person name="Ziaur R.M."/>
            <person name="Epstein J.H."/>
            <person name="Hassan M."/>
            <person name="Klassen M."/>
            <person name="Woodard K."/>
            <person name="Webb A."/>
            <person name="Webby R.J."/>
            <person name="El Zowalaty M.E."/>
        </authorList>
    </citation>
    <scope>NUCLEOTIDE SEQUENCE [LARGE SCALE GENOMIC DNA]</scope>
    <source>
        <strain evidence="2">Pbs1</strain>
    </source>
</reference>
<organism evidence="2 3">
    <name type="scientific">Peronospora belbahrii</name>
    <dbReference type="NCBI Taxonomy" id="622444"/>
    <lineage>
        <taxon>Eukaryota</taxon>
        <taxon>Sar</taxon>
        <taxon>Stramenopiles</taxon>
        <taxon>Oomycota</taxon>
        <taxon>Peronosporomycetes</taxon>
        <taxon>Peronosporales</taxon>
        <taxon>Peronosporaceae</taxon>
        <taxon>Peronospora</taxon>
    </lineage>
</organism>
<accession>A0ABN8CNN4</accession>
<dbReference type="EMBL" id="CAKLCB010000083">
    <property type="protein sequence ID" value="CAH0514715.1"/>
    <property type="molecule type" value="Genomic_DNA"/>
</dbReference>
<evidence type="ECO:0008006" key="4">
    <source>
        <dbReference type="Google" id="ProtNLM"/>
    </source>
</evidence>